<dbReference type="InterPro" id="IPR018467">
    <property type="entry name" value="CCT_CS"/>
</dbReference>
<evidence type="ECO:0000256" key="1">
    <source>
        <dbReference type="ARBA" id="ARBA00008614"/>
    </source>
</evidence>
<keyword evidence="3" id="KW-0832">Ubl conjugation</keyword>
<evidence type="ECO:0000256" key="3">
    <source>
        <dbReference type="ARBA" id="ARBA00022843"/>
    </source>
</evidence>
<dbReference type="PROSITE" id="PS51320">
    <property type="entry name" value="TIFY"/>
    <property type="match status" value="1"/>
</dbReference>
<name>A0A3L6TV55_PANMI</name>
<dbReference type="InterPro" id="IPR010399">
    <property type="entry name" value="Tify_dom"/>
</dbReference>
<proteinExistence type="inferred from homology"/>
<sequence>MLLMPGADVALAHAAAREEEIEAAAGQGQLKISYGGRVLVFDDVPADKAADLARVAAWRDWPAGAADTPVARKASLQRFMQKRRDRFHARAPYAMKGKHEGDAGRWLGLGIPGAGGCAR</sequence>
<dbReference type="SMART" id="SM00979">
    <property type="entry name" value="TIFY"/>
    <property type="match status" value="1"/>
</dbReference>
<dbReference type="PANTHER" id="PTHR33077">
    <property type="entry name" value="PROTEIN TIFY 4A-RELATED-RELATED"/>
    <property type="match status" value="1"/>
</dbReference>
<comment type="domain">
    <text evidence="4">The jas domain is required for interaction with COI1.</text>
</comment>
<dbReference type="PANTHER" id="PTHR33077:SF64">
    <property type="entry name" value="PROTEIN TIFY"/>
    <property type="match status" value="1"/>
</dbReference>
<comment type="similarity">
    <text evidence="1 4">Belongs to the TIFY/JAZ family.</text>
</comment>
<evidence type="ECO:0000313" key="7">
    <source>
        <dbReference type="Proteomes" id="UP000275267"/>
    </source>
</evidence>
<dbReference type="GO" id="GO:0009611">
    <property type="term" value="P:response to wounding"/>
    <property type="evidence" value="ECO:0007669"/>
    <property type="project" value="UniProtKB-UniRule"/>
</dbReference>
<dbReference type="EMBL" id="PQIB02000001">
    <property type="protein sequence ID" value="RLN43385.1"/>
    <property type="molecule type" value="Genomic_DNA"/>
</dbReference>
<comment type="function">
    <text evidence="4">Repressor of jasmonate responses.</text>
</comment>
<evidence type="ECO:0000256" key="4">
    <source>
        <dbReference type="RuleBase" id="RU369065"/>
    </source>
</evidence>
<keyword evidence="7" id="KW-1185">Reference proteome</keyword>
<dbReference type="InterPro" id="IPR040390">
    <property type="entry name" value="TIFY/JAZ"/>
</dbReference>
<dbReference type="Pfam" id="PF06200">
    <property type="entry name" value="tify"/>
    <property type="match status" value="1"/>
</dbReference>
<dbReference type="Proteomes" id="UP000275267">
    <property type="component" value="Unassembled WGS sequence"/>
</dbReference>
<reference evidence="7" key="1">
    <citation type="journal article" date="2019" name="Nat. Commun.">
        <title>The genome of broomcorn millet.</title>
        <authorList>
            <person name="Zou C."/>
            <person name="Miki D."/>
            <person name="Li D."/>
            <person name="Tang Q."/>
            <person name="Xiao L."/>
            <person name="Rajput S."/>
            <person name="Deng P."/>
            <person name="Jia W."/>
            <person name="Huang R."/>
            <person name="Zhang M."/>
            <person name="Sun Y."/>
            <person name="Hu J."/>
            <person name="Fu X."/>
            <person name="Schnable P.S."/>
            <person name="Li F."/>
            <person name="Zhang H."/>
            <person name="Feng B."/>
            <person name="Zhu X."/>
            <person name="Liu R."/>
            <person name="Schnable J.C."/>
            <person name="Zhu J.-K."/>
            <person name="Zhang H."/>
        </authorList>
    </citation>
    <scope>NUCLEOTIDE SEQUENCE [LARGE SCALE GENOMIC DNA]</scope>
</reference>
<dbReference type="Pfam" id="PF09425">
    <property type="entry name" value="Jas_motif"/>
    <property type="match status" value="1"/>
</dbReference>
<dbReference type="GO" id="GO:0005634">
    <property type="term" value="C:nucleus"/>
    <property type="evidence" value="ECO:0007669"/>
    <property type="project" value="UniProtKB-SubCell"/>
</dbReference>
<comment type="caution">
    <text evidence="6">The sequence shown here is derived from an EMBL/GenBank/DDBJ whole genome shotgun (WGS) entry which is preliminary data.</text>
</comment>
<protein>
    <recommendedName>
        <fullName evidence="4">Protein TIFY</fullName>
    </recommendedName>
    <alternativeName>
        <fullName evidence="4">Jasmonate ZIM domain-containing protein</fullName>
    </alternativeName>
</protein>
<accession>A0A3L6TV55</accession>
<comment type="subcellular location">
    <subcellularLocation>
        <location evidence="4">Nucleus</location>
    </subcellularLocation>
</comment>
<dbReference type="GO" id="GO:0031347">
    <property type="term" value="P:regulation of defense response"/>
    <property type="evidence" value="ECO:0007669"/>
    <property type="project" value="UniProtKB-UniRule"/>
</dbReference>
<evidence type="ECO:0000313" key="6">
    <source>
        <dbReference type="EMBL" id="RLN43385.1"/>
    </source>
</evidence>
<dbReference type="GO" id="GO:2000022">
    <property type="term" value="P:regulation of jasmonic acid mediated signaling pathway"/>
    <property type="evidence" value="ECO:0007669"/>
    <property type="project" value="UniProtKB-UniRule"/>
</dbReference>
<keyword evidence="2 4" id="KW-1184">Jasmonic acid signaling pathway</keyword>
<feature type="domain" description="Tify" evidence="5">
    <location>
        <begin position="23"/>
        <end position="58"/>
    </location>
</feature>
<keyword evidence="4" id="KW-0539">Nucleus</keyword>
<dbReference type="STRING" id="4540.A0A3L6TV55"/>
<evidence type="ECO:0000259" key="5">
    <source>
        <dbReference type="PROSITE" id="PS51320"/>
    </source>
</evidence>
<dbReference type="OrthoDB" id="666749at2759"/>
<gene>
    <name evidence="6" type="ORF">C2845_PM01G43880</name>
</gene>
<evidence type="ECO:0000256" key="2">
    <source>
        <dbReference type="ARBA" id="ARBA00022819"/>
    </source>
</evidence>
<organism evidence="6 7">
    <name type="scientific">Panicum miliaceum</name>
    <name type="common">Proso millet</name>
    <name type="synonym">Broomcorn millet</name>
    <dbReference type="NCBI Taxonomy" id="4540"/>
    <lineage>
        <taxon>Eukaryota</taxon>
        <taxon>Viridiplantae</taxon>
        <taxon>Streptophyta</taxon>
        <taxon>Embryophyta</taxon>
        <taxon>Tracheophyta</taxon>
        <taxon>Spermatophyta</taxon>
        <taxon>Magnoliopsida</taxon>
        <taxon>Liliopsida</taxon>
        <taxon>Poales</taxon>
        <taxon>Poaceae</taxon>
        <taxon>PACMAD clade</taxon>
        <taxon>Panicoideae</taxon>
        <taxon>Panicodae</taxon>
        <taxon>Paniceae</taxon>
        <taxon>Panicinae</taxon>
        <taxon>Panicum</taxon>
        <taxon>Panicum sect. Panicum</taxon>
    </lineage>
</organism>
<dbReference type="AlphaFoldDB" id="A0A3L6TV55"/>